<keyword evidence="2" id="KW-1185">Reference proteome</keyword>
<protein>
    <submittedName>
        <fullName evidence="1">Uncharacterized protein</fullName>
    </submittedName>
</protein>
<proteinExistence type="predicted"/>
<organism evidence="1 2">
    <name type="scientific">Gossypium arboreum</name>
    <name type="common">Tree cotton</name>
    <name type="synonym">Gossypium nanking</name>
    <dbReference type="NCBI Taxonomy" id="29729"/>
    <lineage>
        <taxon>Eukaryota</taxon>
        <taxon>Viridiplantae</taxon>
        <taxon>Streptophyta</taxon>
        <taxon>Embryophyta</taxon>
        <taxon>Tracheophyta</taxon>
        <taxon>Spermatophyta</taxon>
        <taxon>Magnoliopsida</taxon>
        <taxon>eudicotyledons</taxon>
        <taxon>Gunneridae</taxon>
        <taxon>Pentapetalae</taxon>
        <taxon>rosids</taxon>
        <taxon>malvids</taxon>
        <taxon>Malvales</taxon>
        <taxon>Malvaceae</taxon>
        <taxon>Malvoideae</taxon>
        <taxon>Gossypium</taxon>
    </lineage>
</organism>
<sequence>MYRLVIIVIVMVT</sequence>
<dbReference type="Proteomes" id="UP000032142">
    <property type="component" value="Unassembled WGS sequence"/>
</dbReference>
<evidence type="ECO:0000313" key="2">
    <source>
        <dbReference type="Proteomes" id="UP000032142"/>
    </source>
</evidence>
<accession>A0A0B0PX43</accession>
<evidence type="ECO:0000313" key="1">
    <source>
        <dbReference type="EMBL" id="KHG27986.1"/>
    </source>
</evidence>
<dbReference type="EMBL" id="KN443190">
    <property type="protein sequence ID" value="KHG27986.1"/>
    <property type="molecule type" value="Genomic_DNA"/>
</dbReference>
<name>A0A0B0PX43_GOSAR</name>
<reference evidence="2" key="1">
    <citation type="submission" date="2014-09" db="EMBL/GenBank/DDBJ databases">
        <authorList>
            <person name="Mudge J."/>
            <person name="Ramaraj T."/>
            <person name="Lindquist I.E."/>
            <person name="Bharti A.K."/>
            <person name="Sundararajan A."/>
            <person name="Cameron C.T."/>
            <person name="Woodward J.E."/>
            <person name="May G.D."/>
            <person name="Brubaker C."/>
            <person name="Broadhvest J."/>
            <person name="Wilkins T.A."/>
        </authorList>
    </citation>
    <scope>NUCLEOTIDE SEQUENCE</scope>
    <source>
        <strain evidence="2">cv. AKA8401</strain>
    </source>
</reference>
<gene>
    <name evidence="1" type="ORF">F383_13070</name>
</gene>